<reference evidence="1 2" key="2">
    <citation type="submission" date="2018-04" db="EMBL/GenBank/DDBJ databases">
        <title>Thauera lacus sp. nov., isolated from an saline lake in Inner Mongolia, China.</title>
        <authorList>
            <person name="Liang Q.-Y."/>
        </authorList>
    </citation>
    <scope>NUCLEOTIDE SEQUENCE [LARGE SCALE GENOMIC DNA]</scope>
    <source>
        <strain evidence="1 2">D20</strain>
    </source>
</reference>
<gene>
    <name evidence="1" type="ORF">C8261_10045</name>
</gene>
<dbReference type="Proteomes" id="UP000241193">
    <property type="component" value="Unassembled WGS sequence"/>
</dbReference>
<name>A0A2T4IEQ9_9RHOO</name>
<dbReference type="RefSeq" id="WP_107493572.1">
    <property type="nucleotide sequence ID" value="NZ_PZKC01000007.1"/>
</dbReference>
<reference evidence="1 2" key="1">
    <citation type="submission" date="2018-03" db="EMBL/GenBank/DDBJ databases">
        <authorList>
            <person name="Keele B.F."/>
        </authorList>
    </citation>
    <scope>NUCLEOTIDE SEQUENCE [LARGE SCALE GENOMIC DNA]</scope>
    <source>
        <strain evidence="1 2">D20</strain>
    </source>
</reference>
<evidence type="ECO:0000313" key="1">
    <source>
        <dbReference type="EMBL" id="PTD96252.1"/>
    </source>
</evidence>
<evidence type="ECO:0000313" key="2">
    <source>
        <dbReference type="Proteomes" id="UP000241193"/>
    </source>
</evidence>
<sequence length="177" mass="18646">MSAALQVPAGIVILADLALELDSAALRQRVRAAAGTPLRRAGTHVELVVAGVHACLAALPEQAPRGSTAALWTSRAGVRSATATVLDELCLHDAPPLPFDFLATQAVLAAIPLQHALATLDAALYLPWGGDEALRWPRLLQLAALQLRSARHTLVLCGTVEPGETTHHCRWVGLAQT</sequence>
<dbReference type="OrthoDB" id="9180613at2"/>
<comment type="caution">
    <text evidence="1">The sequence shown here is derived from an EMBL/GenBank/DDBJ whole genome shotgun (WGS) entry which is preliminary data.</text>
</comment>
<protein>
    <submittedName>
        <fullName evidence="1">Uncharacterized protein</fullName>
    </submittedName>
</protein>
<proteinExistence type="predicted"/>
<accession>A0A2T4IEQ9</accession>
<dbReference type="AlphaFoldDB" id="A0A2T4IEQ9"/>
<dbReference type="EMBL" id="PZKC01000007">
    <property type="protein sequence ID" value="PTD96252.1"/>
    <property type="molecule type" value="Genomic_DNA"/>
</dbReference>
<keyword evidence="2" id="KW-1185">Reference proteome</keyword>
<organism evidence="1 2">
    <name type="scientific">Pseudothauera lacus</name>
    <dbReference type="NCBI Taxonomy" id="2136175"/>
    <lineage>
        <taxon>Bacteria</taxon>
        <taxon>Pseudomonadati</taxon>
        <taxon>Pseudomonadota</taxon>
        <taxon>Betaproteobacteria</taxon>
        <taxon>Rhodocyclales</taxon>
        <taxon>Zoogloeaceae</taxon>
        <taxon>Pseudothauera</taxon>
    </lineage>
</organism>